<dbReference type="GO" id="GO:0005829">
    <property type="term" value="C:cytosol"/>
    <property type="evidence" value="ECO:0007669"/>
    <property type="project" value="TreeGrafter"/>
</dbReference>
<dbReference type="EMBL" id="AP028961">
    <property type="protein sequence ID" value="BET44874.1"/>
    <property type="molecule type" value="Genomic_DNA"/>
</dbReference>
<dbReference type="AlphaFoldDB" id="A0AAT9G5A4"/>
<dbReference type="PANTHER" id="PTHR33505:SF4">
    <property type="entry name" value="PROTEIN PREY, MITOCHONDRIAL"/>
    <property type="match status" value="1"/>
</dbReference>
<dbReference type="SUPFAM" id="SSF158997">
    <property type="entry name" value="Trm112p-like"/>
    <property type="match status" value="1"/>
</dbReference>
<organism evidence="2">
    <name type="scientific">Candidatus Aschnera chinzeii</name>
    <dbReference type="NCBI Taxonomy" id="1485666"/>
    <lineage>
        <taxon>Bacteria</taxon>
        <taxon>Pseudomonadati</taxon>
        <taxon>Pseudomonadota</taxon>
        <taxon>Gammaproteobacteria</taxon>
        <taxon>Enterobacterales</taxon>
        <taxon>Enterobacteriaceae</taxon>
        <taxon>Candidatus Aschnera</taxon>
    </lineage>
</organism>
<name>A0AAT9G5A4_9ENTR</name>
<comment type="similarity">
    <text evidence="1">Belongs to the UPF0434 family.</text>
</comment>
<dbReference type="Pfam" id="PF03966">
    <property type="entry name" value="Trm112p"/>
    <property type="match status" value="1"/>
</dbReference>
<reference evidence="2" key="1">
    <citation type="journal article" date="2023" name="Front. Microbiol.">
        <title>Genome analysis of Candidatus Aschnera chinzeii, the bacterial endosymbiont of the blood-sucking bat fly Penicillidia jenynsii (Insecta: Diptera: Nycteribiidae).</title>
        <authorList>
            <person name="Koga R."/>
            <person name="Moriyama M."/>
            <person name="Nozaki T."/>
            <person name="Fukatsu T."/>
        </authorList>
    </citation>
    <scope>NUCLEOTIDE SEQUENCE</scope>
    <source>
        <strain evidence="2">Kw-01</strain>
    </source>
</reference>
<dbReference type="Gene3D" id="2.20.25.10">
    <property type="match status" value="1"/>
</dbReference>
<protein>
    <recommendedName>
        <fullName evidence="1">UPF0434 protein ACHINZ_5490</fullName>
    </recommendedName>
</protein>
<proteinExistence type="inferred from homology"/>
<dbReference type="FunFam" id="2.20.25.10:FF:000002">
    <property type="entry name" value="UPF0434 protein YcaR"/>
    <property type="match status" value="1"/>
</dbReference>
<sequence length="58" mass="6851">MDHYLLNIIACPICHGKLIYDKNKSELICKYNKLAYPIRDNIPILLKEEARKLSIDEY</sequence>
<evidence type="ECO:0000256" key="1">
    <source>
        <dbReference type="HAMAP-Rule" id="MF_01187"/>
    </source>
</evidence>
<dbReference type="PANTHER" id="PTHR33505">
    <property type="entry name" value="ZGC:162634"/>
    <property type="match status" value="1"/>
</dbReference>
<dbReference type="InterPro" id="IPR005651">
    <property type="entry name" value="Trm112-like"/>
</dbReference>
<reference evidence="2" key="2">
    <citation type="submission" date="2023-10" db="EMBL/GenBank/DDBJ databases">
        <authorList>
            <person name="Koga R."/>
            <person name="Fukatsu T."/>
        </authorList>
    </citation>
    <scope>NUCLEOTIDE SEQUENCE</scope>
    <source>
        <strain evidence="2">Kw-01</strain>
    </source>
</reference>
<gene>
    <name evidence="2" type="ORF">ACHINZ_5490</name>
</gene>
<evidence type="ECO:0000313" key="2">
    <source>
        <dbReference type="EMBL" id="BET44874.1"/>
    </source>
</evidence>
<dbReference type="HAMAP" id="MF_01187">
    <property type="entry name" value="UPF0434"/>
    <property type="match status" value="1"/>
</dbReference>
<accession>A0AAT9G5A4</accession>